<evidence type="ECO:0000256" key="1">
    <source>
        <dbReference type="SAM" id="MobiDB-lite"/>
    </source>
</evidence>
<proteinExistence type="predicted"/>
<dbReference type="Pfam" id="PF13399">
    <property type="entry name" value="LytR_C"/>
    <property type="match status" value="1"/>
</dbReference>
<feature type="transmembrane region" description="Helical" evidence="2">
    <location>
        <begin position="15"/>
        <end position="35"/>
    </location>
</feature>
<keyword evidence="5" id="KW-1185">Reference proteome</keyword>
<reference evidence="4 5" key="1">
    <citation type="submission" date="2024-10" db="EMBL/GenBank/DDBJ databases">
        <title>The Natural Products Discovery Center: Release of the First 8490 Sequenced Strains for Exploring Actinobacteria Biosynthetic Diversity.</title>
        <authorList>
            <person name="Kalkreuter E."/>
            <person name="Kautsar S.A."/>
            <person name="Yang D."/>
            <person name="Bader C.D."/>
            <person name="Teijaro C.N."/>
            <person name="Fluegel L."/>
            <person name="Davis C.M."/>
            <person name="Simpson J.R."/>
            <person name="Lauterbach L."/>
            <person name="Steele A.D."/>
            <person name="Gui C."/>
            <person name="Meng S."/>
            <person name="Li G."/>
            <person name="Viehrig K."/>
            <person name="Ye F."/>
            <person name="Su P."/>
            <person name="Kiefer A.F."/>
            <person name="Nichols A."/>
            <person name="Cepeda A.J."/>
            <person name="Yan W."/>
            <person name="Fan B."/>
            <person name="Jiang Y."/>
            <person name="Adhikari A."/>
            <person name="Zheng C.-J."/>
            <person name="Schuster L."/>
            <person name="Cowan T.M."/>
            <person name="Smanski M.J."/>
            <person name="Chevrette M.G."/>
            <person name="De Carvalho L.P.S."/>
            <person name="Shen B."/>
        </authorList>
    </citation>
    <scope>NUCLEOTIDE SEQUENCE [LARGE SCALE GENOMIC DNA]</scope>
    <source>
        <strain evidence="4 5">NPDC003040</strain>
    </source>
</reference>
<organism evidence="4 5">
    <name type="scientific">Nocardia suismassiliense</name>
    <dbReference type="NCBI Taxonomy" id="2077092"/>
    <lineage>
        <taxon>Bacteria</taxon>
        <taxon>Bacillati</taxon>
        <taxon>Actinomycetota</taxon>
        <taxon>Actinomycetes</taxon>
        <taxon>Mycobacteriales</taxon>
        <taxon>Nocardiaceae</taxon>
        <taxon>Nocardia</taxon>
    </lineage>
</organism>
<dbReference type="Gene3D" id="3.30.70.2390">
    <property type="match status" value="1"/>
</dbReference>
<dbReference type="InterPro" id="IPR027381">
    <property type="entry name" value="LytR/CpsA/Psr_C"/>
</dbReference>
<keyword evidence="2" id="KW-1133">Transmembrane helix</keyword>
<dbReference type="RefSeq" id="WP_387713407.1">
    <property type="nucleotide sequence ID" value="NZ_JBIAPI010000001.1"/>
</dbReference>
<gene>
    <name evidence="4" type="ORF">ACFYV7_03935</name>
</gene>
<evidence type="ECO:0000259" key="3">
    <source>
        <dbReference type="Pfam" id="PF13399"/>
    </source>
</evidence>
<evidence type="ECO:0000313" key="4">
    <source>
        <dbReference type="EMBL" id="MFF3221924.1"/>
    </source>
</evidence>
<name>A0ABW6QL41_9NOCA</name>
<accession>A0ABW6QL41</accession>
<keyword evidence="2" id="KW-0812">Transmembrane</keyword>
<evidence type="ECO:0000256" key="2">
    <source>
        <dbReference type="SAM" id="Phobius"/>
    </source>
</evidence>
<feature type="compositionally biased region" description="Low complexity" evidence="1">
    <location>
        <begin position="47"/>
        <end position="92"/>
    </location>
</feature>
<protein>
    <submittedName>
        <fullName evidence="4">LytR C-terminal domain-containing protein</fullName>
    </submittedName>
</protein>
<feature type="region of interest" description="Disordered" evidence="1">
    <location>
        <begin position="38"/>
        <end position="108"/>
    </location>
</feature>
<feature type="domain" description="LytR/CpsA/Psr regulator C-terminal" evidence="3">
    <location>
        <begin position="108"/>
        <end position="195"/>
    </location>
</feature>
<evidence type="ECO:0000313" key="5">
    <source>
        <dbReference type="Proteomes" id="UP001601948"/>
    </source>
</evidence>
<dbReference type="Proteomes" id="UP001601948">
    <property type="component" value="Unassembled WGS sequence"/>
</dbReference>
<sequence>MSYPNPTSGGPPLRALAMVLISLAIVFGGLGAMSLSKSDVDNAGSEQSASATSVPQAPAPTAAVKPTTAAPTSADAPTSSSTVPPSSTTAPPTTTPAPTTPTGAAAKSVPVRVLNNSMIAGLAGKTANQLTAEGWNVIETGNYPGVNIPKTTVYYGNSAGDKEAGLAIAQELGITAEPKSSGLGESSPGVTVIVTGN</sequence>
<dbReference type="EMBL" id="JBIAPI010000001">
    <property type="protein sequence ID" value="MFF3221924.1"/>
    <property type="molecule type" value="Genomic_DNA"/>
</dbReference>
<comment type="caution">
    <text evidence="4">The sequence shown here is derived from an EMBL/GenBank/DDBJ whole genome shotgun (WGS) entry which is preliminary data.</text>
</comment>
<keyword evidence="2" id="KW-0472">Membrane</keyword>